<dbReference type="GO" id="GO:0006955">
    <property type="term" value="P:immune response"/>
    <property type="evidence" value="ECO:0007669"/>
    <property type="project" value="TreeGrafter"/>
</dbReference>
<dbReference type="OrthoDB" id="9183726at2759"/>
<evidence type="ECO:0000313" key="13">
    <source>
        <dbReference type="Proteomes" id="UP000694559"/>
    </source>
</evidence>
<keyword evidence="4" id="KW-0732">Signal</keyword>
<dbReference type="PANTHER" id="PTHR16675:SF242">
    <property type="entry name" value="MAJOR HISTOCOMPATIBILITY COMPLEX CLASS I-RELATED GENE PROTEIN"/>
    <property type="match status" value="1"/>
</dbReference>
<protein>
    <recommendedName>
        <fullName evidence="11">MHC class I-like antigen recognition-like domain-containing protein</fullName>
    </recommendedName>
</protein>
<evidence type="ECO:0000256" key="1">
    <source>
        <dbReference type="ARBA" id="ARBA00004479"/>
    </source>
</evidence>
<reference evidence="12" key="1">
    <citation type="submission" date="2025-08" db="UniProtKB">
        <authorList>
            <consortium name="Ensembl"/>
        </authorList>
    </citation>
    <scope>IDENTIFICATION</scope>
</reference>
<dbReference type="Pfam" id="PF00129">
    <property type="entry name" value="MHC_I"/>
    <property type="match status" value="1"/>
</dbReference>
<dbReference type="GO" id="GO:0002474">
    <property type="term" value="P:antigen processing and presentation of peptide antigen via MHC class I"/>
    <property type="evidence" value="ECO:0007669"/>
    <property type="project" value="UniProtKB-KW"/>
</dbReference>
<evidence type="ECO:0000256" key="2">
    <source>
        <dbReference type="ARBA" id="ARBA00022451"/>
    </source>
</evidence>
<evidence type="ECO:0000256" key="8">
    <source>
        <dbReference type="ARBA" id="ARBA00023157"/>
    </source>
</evidence>
<evidence type="ECO:0000256" key="10">
    <source>
        <dbReference type="RuleBase" id="RU004439"/>
    </source>
</evidence>
<sequence>TLFISPLTLVFPHLLDVYSPMGHIHTILGCELREDGSKGGFLHYGYDGWDFISFDKETLRWVTAQPQAQKVKEKWEDDPGWSQRNKIYLEKTCIEQLKRYLSYSKEAPQRIGKCRGMELHHFLGWTFECCWWDGSTGGIQPV</sequence>
<comment type="similarity">
    <text evidence="10">Belongs to the MHC class I family.</text>
</comment>
<evidence type="ECO:0000256" key="3">
    <source>
        <dbReference type="ARBA" id="ARBA00022692"/>
    </source>
</evidence>
<dbReference type="PRINTS" id="PR01638">
    <property type="entry name" value="MHCCLASSI"/>
</dbReference>
<keyword evidence="3" id="KW-0812">Transmembrane</keyword>
<evidence type="ECO:0000256" key="9">
    <source>
        <dbReference type="ARBA" id="ARBA00023180"/>
    </source>
</evidence>
<dbReference type="Proteomes" id="UP000694559">
    <property type="component" value="Unplaced"/>
</dbReference>
<keyword evidence="6" id="KW-1133">Transmembrane helix</keyword>
<comment type="subcellular location">
    <subcellularLocation>
        <location evidence="1">Membrane</location>
        <topology evidence="1">Single-pass type I membrane protein</topology>
    </subcellularLocation>
</comment>
<evidence type="ECO:0000256" key="4">
    <source>
        <dbReference type="ARBA" id="ARBA00022729"/>
    </source>
</evidence>
<name>A0A8C6V924_NAJNA</name>
<dbReference type="InterPro" id="IPR050208">
    <property type="entry name" value="MHC_class-I_related"/>
</dbReference>
<dbReference type="Ensembl" id="ENSNNAT00000002754.1">
    <property type="protein sequence ID" value="ENSNNAP00000002624.1"/>
    <property type="gene ID" value="ENSNNAG00000001801.1"/>
</dbReference>
<keyword evidence="9" id="KW-0325">Glycoprotein</keyword>
<evidence type="ECO:0000256" key="5">
    <source>
        <dbReference type="ARBA" id="ARBA00022859"/>
    </source>
</evidence>
<dbReference type="InterPro" id="IPR011162">
    <property type="entry name" value="MHC_I/II-like_Ag-recog"/>
</dbReference>
<dbReference type="PANTHER" id="PTHR16675">
    <property type="entry name" value="MHC CLASS I-RELATED"/>
    <property type="match status" value="1"/>
</dbReference>
<dbReference type="Gene3D" id="3.30.500.10">
    <property type="entry name" value="MHC class I-like antigen recognition-like"/>
    <property type="match status" value="1"/>
</dbReference>
<dbReference type="GeneTree" id="ENSGT01120000271826"/>
<keyword evidence="8" id="KW-1015">Disulfide bond</keyword>
<accession>A0A8C6V924</accession>
<proteinExistence type="inferred from homology"/>
<evidence type="ECO:0000256" key="7">
    <source>
        <dbReference type="ARBA" id="ARBA00023136"/>
    </source>
</evidence>
<dbReference type="InterPro" id="IPR001039">
    <property type="entry name" value="MHC_I_a_a1/a2"/>
</dbReference>
<feature type="domain" description="MHC class I-like antigen recognition-like" evidence="11">
    <location>
        <begin position="25"/>
        <end position="106"/>
    </location>
</feature>
<reference evidence="12" key="2">
    <citation type="submission" date="2025-09" db="UniProtKB">
        <authorList>
            <consortium name="Ensembl"/>
        </authorList>
    </citation>
    <scope>IDENTIFICATION</scope>
</reference>
<evidence type="ECO:0000259" key="11">
    <source>
        <dbReference type="Pfam" id="PF00129"/>
    </source>
</evidence>
<evidence type="ECO:0000313" key="12">
    <source>
        <dbReference type="Ensembl" id="ENSNNAP00000002624.1"/>
    </source>
</evidence>
<evidence type="ECO:0000256" key="6">
    <source>
        <dbReference type="ARBA" id="ARBA00022989"/>
    </source>
</evidence>
<keyword evidence="2" id="KW-0490">MHC I</keyword>
<dbReference type="InterPro" id="IPR011161">
    <property type="entry name" value="MHC_I-like_Ag-recog"/>
</dbReference>
<dbReference type="SUPFAM" id="SSF54452">
    <property type="entry name" value="MHC antigen-recognition domain"/>
    <property type="match status" value="1"/>
</dbReference>
<keyword evidence="13" id="KW-1185">Reference proteome</keyword>
<dbReference type="AlphaFoldDB" id="A0A8C6V924"/>
<dbReference type="GO" id="GO:0009897">
    <property type="term" value="C:external side of plasma membrane"/>
    <property type="evidence" value="ECO:0007669"/>
    <property type="project" value="TreeGrafter"/>
</dbReference>
<dbReference type="GO" id="GO:0042612">
    <property type="term" value="C:MHC class I protein complex"/>
    <property type="evidence" value="ECO:0007669"/>
    <property type="project" value="UniProtKB-KW"/>
</dbReference>
<keyword evidence="7" id="KW-0472">Membrane</keyword>
<dbReference type="GO" id="GO:0005615">
    <property type="term" value="C:extracellular space"/>
    <property type="evidence" value="ECO:0007669"/>
    <property type="project" value="TreeGrafter"/>
</dbReference>
<dbReference type="InterPro" id="IPR037055">
    <property type="entry name" value="MHC_I-like_Ag-recog_sf"/>
</dbReference>
<organism evidence="12 13">
    <name type="scientific">Naja naja</name>
    <name type="common">Indian cobra</name>
    <dbReference type="NCBI Taxonomy" id="35670"/>
    <lineage>
        <taxon>Eukaryota</taxon>
        <taxon>Metazoa</taxon>
        <taxon>Chordata</taxon>
        <taxon>Craniata</taxon>
        <taxon>Vertebrata</taxon>
        <taxon>Euteleostomi</taxon>
        <taxon>Lepidosauria</taxon>
        <taxon>Squamata</taxon>
        <taxon>Bifurcata</taxon>
        <taxon>Unidentata</taxon>
        <taxon>Episquamata</taxon>
        <taxon>Toxicofera</taxon>
        <taxon>Serpentes</taxon>
        <taxon>Colubroidea</taxon>
        <taxon>Elapidae</taxon>
        <taxon>Elapinae</taxon>
        <taxon>Naja</taxon>
    </lineage>
</organism>
<keyword evidence="5" id="KW-0391">Immunity</keyword>